<proteinExistence type="predicted"/>
<dbReference type="AlphaFoldDB" id="A0A5N4E331"/>
<protein>
    <submittedName>
        <fullName evidence="1">DNA repair protein RAD51-like protein 2</fullName>
    </submittedName>
</protein>
<accession>A0A5N4E331</accession>
<sequence>MLSVQILIAKSPVAPFTTFVYTIEKEGLVLQGPSLVKSKAEKWSITFSNATNDLHPKQNPKQNLCQAETSTNRGLRDAMTFV</sequence>
<reference evidence="1 2" key="1">
    <citation type="journal article" date="2019" name="Mol. Ecol. Resour.">
        <title>Improving Illumina assemblies with Hi-C and long reads: an example with the North African dromedary.</title>
        <authorList>
            <person name="Elbers J.P."/>
            <person name="Rogers M.F."/>
            <person name="Perelman P.L."/>
            <person name="Proskuryakova A.A."/>
            <person name="Serdyukova N.A."/>
            <person name="Johnson W.E."/>
            <person name="Horin P."/>
            <person name="Corander J."/>
            <person name="Murphy D."/>
            <person name="Burger P.A."/>
        </authorList>
    </citation>
    <scope>NUCLEOTIDE SEQUENCE [LARGE SCALE GENOMIC DNA]</scope>
    <source>
        <strain evidence="1">Drom800</strain>
        <tissue evidence="1">Blood</tissue>
    </source>
</reference>
<organism evidence="1 2">
    <name type="scientific">Camelus dromedarius</name>
    <name type="common">Dromedary</name>
    <name type="synonym">Arabian camel</name>
    <dbReference type="NCBI Taxonomy" id="9838"/>
    <lineage>
        <taxon>Eukaryota</taxon>
        <taxon>Metazoa</taxon>
        <taxon>Chordata</taxon>
        <taxon>Craniata</taxon>
        <taxon>Vertebrata</taxon>
        <taxon>Euteleostomi</taxon>
        <taxon>Mammalia</taxon>
        <taxon>Eutheria</taxon>
        <taxon>Laurasiatheria</taxon>
        <taxon>Artiodactyla</taxon>
        <taxon>Tylopoda</taxon>
        <taxon>Camelidae</taxon>
        <taxon>Camelus</taxon>
    </lineage>
</organism>
<name>A0A5N4E331_CAMDR</name>
<gene>
    <name evidence="1" type="ORF">Cadr_000006133</name>
</gene>
<dbReference type="Proteomes" id="UP000299084">
    <property type="component" value="Unassembled WGS sequence"/>
</dbReference>
<evidence type="ECO:0000313" key="1">
    <source>
        <dbReference type="EMBL" id="KAB1277757.1"/>
    </source>
</evidence>
<comment type="caution">
    <text evidence="1">The sequence shown here is derived from an EMBL/GenBank/DDBJ whole genome shotgun (WGS) entry which is preliminary data.</text>
</comment>
<evidence type="ECO:0000313" key="2">
    <source>
        <dbReference type="Proteomes" id="UP000299084"/>
    </source>
</evidence>
<keyword evidence="2" id="KW-1185">Reference proteome</keyword>
<dbReference type="EMBL" id="JWIN03000006">
    <property type="protein sequence ID" value="KAB1277757.1"/>
    <property type="molecule type" value="Genomic_DNA"/>
</dbReference>